<dbReference type="Proteomes" id="UP000324897">
    <property type="component" value="Chromosome 3"/>
</dbReference>
<evidence type="ECO:0000313" key="2">
    <source>
        <dbReference type="Proteomes" id="UP000324897"/>
    </source>
</evidence>
<protein>
    <submittedName>
        <fullName evidence="1">Uncharacterized protein</fullName>
    </submittedName>
</protein>
<keyword evidence="2" id="KW-1185">Reference proteome</keyword>
<dbReference type="Gramene" id="TVU10339">
    <property type="protein sequence ID" value="TVU10339"/>
    <property type="gene ID" value="EJB05_43863"/>
</dbReference>
<accession>A0A5J9TG75</accession>
<proteinExistence type="predicted"/>
<comment type="caution">
    <text evidence="1">The sequence shown here is derived from an EMBL/GenBank/DDBJ whole genome shotgun (WGS) entry which is preliminary data.</text>
</comment>
<name>A0A5J9TG75_9POAL</name>
<dbReference type="EMBL" id="RWGY01000039">
    <property type="protein sequence ID" value="TVU10339.1"/>
    <property type="molecule type" value="Genomic_DNA"/>
</dbReference>
<gene>
    <name evidence="1" type="ORF">EJB05_43863</name>
</gene>
<evidence type="ECO:0000313" key="1">
    <source>
        <dbReference type="EMBL" id="TVU10339.1"/>
    </source>
</evidence>
<reference evidence="1 2" key="1">
    <citation type="journal article" date="2019" name="Sci. Rep.">
        <title>A high-quality genome of Eragrostis curvula grass provides insights into Poaceae evolution and supports new strategies to enhance forage quality.</title>
        <authorList>
            <person name="Carballo J."/>
            <person name="Santos B.A.C.M."/>
            <person name="Zappacosta D."/>
            <person name="Garbus I."/>
            <person name="Selva J.P."/>
            <person name="Gallo C.A."/>
            <person name="Diaz A."/>
            <person name="Albertini E."/>
            <person name="Caccamo M."/>
            <person name="Echenique V."/>
        </authorList>
    </citation>
    <scope>NUCLEOTIDE SEQUENCE [LARGE SCALE GENOMIC DNA]</scope>
    <source>
        <strain evidence="2">cv. Victoria</strain>
        <tissue evidence="1">Leaf</tissue>
    </source>
</reference>
<organism evidence="1 2">
    <name type="scientific">Eragrostis curvula</name>
    <name type="common">weeping love grass</name>
    <dbReference type="NCBI Taxonomy" id="38414"/>
    <lineage>
        <taxon>Eukaryota</taxon>
        <taxon>Viridiplantae</taxon>
        <taxon>Streptophyta</taxon>
        <taxon>Embryophyta</taxon>
        <taxon>Tracheophyta</taxon>
        <taxon>Spermatophyta</taxon>
        <taxon>Magnoliopsida</taxon>
        <taxon>Liliopsida</taxon>
        <taxon>Poales</taxon>
        <taxon>Poaceae</taxon>
        <taxon>PACMAD clade</taxon>
        <taxon>Chloridoideae</taxon>
        <taxon>Eragrostideae</taxon>
        <taxon>Eragrostidinae</taxon>
        <taxon>Eragrostis</taxon>
    </lineage>
</organism>
<sequence>MSFKCIGVRGGGGGCRDDANIVKNGFFGAGSVVLPFSKMNTTDDMSGLSLGLSCTHKRPKWMQSKASSATQTSKTEIQRLASGGGSTKLLCVDELPHVNQTPRGVSRGAAAQEQLRLHSAAHSSKLLLSTRTNLSGAFISGNAKNPSPSAPHLSGSLLRHPCENLPLLQSTPLVGSKPSRHLHIWTAPSVWSQ</sequence>
<dbReference type="AlphaFoldDB" id="A0A5J9TG75"/>